<organism evidence="2 3">
    <name type="scientific">Corynebacterium spheniscorum</name>
    <dbReference type="NCBI Taxonomy" id="185761"/>
    <lineage>
        <taxon>Bacteria</taxon>
        <taxon>Bacillati</taxon>
        <taxon>Actinomycetota</taxon>
        <taxon>Actinomycetes</taxon>
        <taxon>Mycobacteriales</taxon>
        <taxon>Corynebacteriaceae</taxon>
        <taxon>Corynebacterium</taxon>
    </lineage>
</organism>
<keyword evidence="1" id="KW-1133">Transmembrane helix</keyword>
<accession>A0A1I2RT48</accession>
<feature type="transmembrane region" description="Helical" evidence="1">
    <location>
        <begin position="7"/>
        <end position="24"/>
    </location>
</feature>
<proteinExistence type="predicted"/>
<keyword evidence="1" id="KW-0812">Transmembrane</keyword>
<dbReference type="RefSeq" id="WP_092284847.1">
    <property type="nucleotide sequence ID" value="NZ_FOPJ01000004.1"/>
</dbReference>
<evidence type="ECO:0000256" key="1">
    <source>
        <dbReference type="SAM" id="Phobius"/>
    </source>
</evidence>
<protein>
    <submittedName>
        <fullName evidence="2">Uncharacterized protein</fullName>
    </submittedName>
</protein>
<evidence type="ECO:0000313" key="2">
    <source>
        <dbReference type="EMBL" id="SFG43875.1"/>
    </source>
</evidence>
<feature type="transmembrane region" description="Helical" evidence="1">
    <location>
        <begin position="30"/>
        <end position="48"/>
    </location>
</feature>
<dbReference type="Proteomes" id="UP000199065">
    <property type="component" value="Unassembled WGS sequence"/>
</dbReference>
<dbReference type="STRING" id="185761.SAMN05660282_00889"/>
<evidence type="ECO:0000313" key="3">
    <source>
        <dbReference type="Proteomes" id="UP000199065"/>
    </source>
</evidence>
<sequence length="117" mass="12073">MYIFNSGIFYALIAAYAAAIYVGAAGTAFYLGVAAGLIVLLGLVGWGLKQGLGAANGIFAAVFVLVATVLAIFGAELGLAIVLVGCAICFIVVRYRAYQDRIAAAARTRLPNHTSSL</sequence>
<feature type="transmembrane region" description="Helical" evidence="1">
    <location>
        <begin position="55"/>
        <end position="73"/>
    </location>
</feature>
<reference evidence="2 3" key="1">
    <citation type="submission" date="2016-10" db="EMBL/GenBank/DDBJ databases">
        <authorList>
            <person name="de Groot N.N."/>
        </authorList>
    </citation>
    <scope>NUCLEOTIDE SEQUENCE [LARGE SCALE GENOMIC DNA]</scope>
    <source>
        <strain>J11</strain>
        <strain evidence="3">PG 39</strain>
    </source>
</reference>
<dbReference type="EMBL" id="FOPJ01000004">
    <property type="protein sequence ID" value="SFG43875.1"/>
    <property type="molecule type" value="Genomic_DNA"/>
</dbReference>
<gene>
    <name evidence="2" type="ORF">SAMN05660282_00889</name>
</gene>
<keyword evidence="1" id="KW-0472">Membrane</keyword>
<dbReference type="AlphaFoldDB" id="A0A1I2RT48"/>
<feature type="transmembrane region" description="Helical" evidence="1">
    <location>
        <begin position="79"/>
        <end position="97"/>
    </location>
</feature>
<keyword evidence="3" id="KW-1185">Reference proteome</keyword>
<name>A0A1I2RT48_9CORY</name>